<dbReference type="EMBL" id="CP012801">
    <property type="protein sequence ID" value="ALJ62255.1"/>
    <property type="molecule type" value="Genomic_DNA"/>
</dbReference>
<reference evidence="3 4" key="1">
    <citation type="journal article" date="2015" name="Science">
        <title>Genetic determinants of in vivo fitness and diet responsiveness in multiple human gut Bacteroides.</title>
        <authorList>
            <person name="Wu M."/>
            <person name="McNulty N.P."/>
            <person name="Rodionov D.A."/>
            <person name="Khoroshkin M.S."/>
            <person name="Griffin N.W."/>
            <person name="Cheng J."/>
            <person name="Latreille P."/>
            <person name="Kerstetter R.A."/>
            <person name="Terrapon N."/>
            <person name="Henrissat B."/>
            <person name="Osterman A.L."/>
            <person name="Gordon J.I."/>
        </authorList>
    </citation>
    <scope>NUCLEOTIDE SEQUENCE [LARGE SCALE GENOMIC DNA]</scope>
    <source>
        <strain evidence="3 4">WH2</strain>
    </source>
</reference>
<gene>
    <name evidence="3" type="ORF">BcellWH2_05046</name>
</gene>
<evidence type="ECO:0000256" key="1">
    <source>
        <dbReference type="SAM" id="SignalP"/>
    </source>
</evidence>
<dbReference type="PROSITE" id="PS51257">
    <property type="entry name" value="PROKAR_LIPOPROTEIN"/>
    <property type="match status" value="1"/>
</dbReference>
<organism evidence="3 4">
    <name type="scientific">Bacteroides cellulosilyticus</name>
    <dbReference type="NCBI Taxonomy" id="246787"/>
    <lineage>
        <taxon>Bacteria</taxon>
        <taxon>Pseudomonadati</taxon>
        <taxon>Bacteroidota</taxon>
        <taxon>Bacteroidia</taxon>
        <taxon>Bacteroidales</taxon>
        <taxon>Bacteroidaceae</taxon>
        <taxon>Bacteroides</taxon>
    </lineage>
</organism>
<proteinExistence type="predicted"/>
<feature type="domain" description="DUF4377" evidence="2">
    <location>
        <begin position="53"/>
        <end position="115"/>
    </location>
</feature>
<evidence type="ECO:0000313" key="3">
    <source>
        <dbReference type="EMBL" id="ALJ62255.1"/>
    </source>
</evidence>
<dbReference type="RefSeq" id="WP_029426720.1">
    <property type="nucleotide sequence ID" value="NZ_CP012801.1"/>
</dbReference>
<dbReference type="InterPro" id="IPR025485">
    <property type="entry name" value="DUF4377"/>
</dbReference>
<dbReference type="Pfam" id="PF14302">
    <property type="entry name" value="DUF4377"/>
    <property type="match status" value="1"/>
</dbReference>
<name>A0A0P0GXJ3_9BACE</name>
<accession>A0A0P0GXJ3</accession>
<feature type="signal peptide" evidence="1">
    <location>
        <begin position="1"/>
        <end position="21"/>
    </location>
</feature>
<dbReference type="KEGG" id="bcel:BcellWH2_05046"/>
<evidence type="ECO:0000259" key="2">
    <source>
        <dbReference type="Pfam" id="PF14302"/>
    </source>
</evidence>
<keyword evidence="1" id="KW-0732">Signal</keyword>
<sequence>MKTKRLLGLLLLILSITGFVACSDDEPQDKVKTVKMLISDKTGTYQPWGSDSPIDCMLAKEESESDYKTLDFQGITDFVYEKGYEYALWVEKRTLVDPPADGSSIVYKLIDVISKAKVEYEYTIKVDGPNPFILSPEGGEYEIPFTCKAKKFAEGGLVEDRYIPLKGLRYNMGTNYGGLTRVVKDGEEVGFYKFVIEGIPRFNMKAAPVWYCGIYTPDADLLFGPEPEPIYKQLFEQPQTEGEDYFMYSVVFMSTGTFAE</sequence>
<protein>
    <recommendedName>
        <fullName evidence="2">DUF4377 domain-containing protein</fullName>
    </recommendedName>
</protein>
<evidence type="ECO:0000313" key="4">
    <source>
        <dbReference type="Proteomes" id="UP000061809"/>
    </source>
</evidence>
<dbReference type="AlphaFoldDB" id="A0A0P0GXJ3"/>
<dbReference type="Proteomes" id="UP000061809">
    <property type="component" value="Chromosome"/>
</dbReference>
<feature type="chain" id="PRO_5006048150" description="DUF4377 domain-containing protein" evidence="1">
    <location>
        <begin position="22"/>
        <end position="260"/>
    </location>
</feature>
<dbReference type="PATRIC" id="fig|246787.4.peg.5211"/>